<evidence type="ECO:0000313" key="5">
    <source>
        <dbReference type="Proteomes" id="UP000255169"/>
    </source>
</evidence>
<organism evidence="4 5">
    <name type="scientific">Yersinia ruckeri</name>
    <dbReference type="NCBI Taxonomy" id="29486"/>
    <lineage>
        <taxon>Bacteria</taxon>
        <taxon>Pseudomonadati</taxon>
        <taxon>Pseudomonadota</taxon>
        <taxon>Gammaproteobacteria</taxon>
        <taxon>Enterobacterales</taxon>
        <taxon>Yersiniaceae</taxon>
        <taxon>Yersinia</taxon>
    </lineage>
</organism>
<dbReference type="GO" id="GO:0006355">
    <property type="term" value="P:regulation of DNA-templated transcription"/>
    <property type="evidence" value="ECO:0007669"/>
    <property type="project" value="InterPro"/>
</dbReference>
<accession>A0A085U9I2</accession>
<dbReference type="GeneID" id="66878134"/>
<name>A0A085U9I2_YERRU</name>
<dbReference type="KEGG" id="yrb:UGYR_11630"/>
<keyword evidence="1" id="KW-0238">DNA-binding</keyword>
<gene>
    <name evidence="3" type="ORF">CSF007_1805</name>
    <name evidence="4" type="ORF">NCTC10476_01743</name>
</gene>
<evidence type="ECO:0000259" key="2">
    <source>
        <dbReference type="PROSITE" id="PS50043"/>
    </source>
</evidence>
<proteinExistence type="predicted"/>
<feature type="domain" description="HTH luxR-type" evidence="2">
    <location>
        <begin position="136"/>
        <end position="201"/>
    </location>
</feature>
<sequence>MKKVVLIDPCRFSRVGVEWLINSRMHLASKVALAQTSNLVVANAQIKLWQPQLVIADLYSYVFETHNLKILESLLATCIPSKLLVYLHSPSPWLSQYLLDRGAWKVITKKHNISQLEQLVSAALCNPMGSYSEHPLQPAPALFSDREESILNYWLEGWIDQRIANTLDINIKTVYTHKRNIRLKLGASNRLSLYLDLSTNQGV</sequence>
<dbReference type="RefSeq" id="WP_038241888.1">
    <property type="nucleotide sequence ID" value="NZ_CABIHR010000033.1"/>
</dbReference>
<evidence type="ECO:0000313" key="3">
    <source>
        <dbReference type="EMBL" id="CEK26149.1"/>
    </source>
</evidence>
<dbReference type="SUPFAM" id="SSF46894">
    <property type="entry name" value="C-terminal effector domain of the bipartite response regulators"/>
    <property type="match status" value="1"/>
</dbReference>
<dbReference type="eggNOG" id="COG2197">
    <property type="taxonomic scope" value="Bacteria"/>
</dbReference>
<dbReference type="SMART" id="SM00421">
    <property type="entry name" value="HTH_LUXR"/>
    <property type="match status" value="1"/>
</dbReference>
<dbReference type="EMBL" id="LN681231">
    <property type="protein sequence ID" value="CEK26149.1"/>
    <property type="molecule type" value="Genomic_DNA"/>
</dbReference>
<dbReference type="InterPro" id="IPR016032">
    <property type="entry name" value="Sig_transdc_resp-reg_C-effctor"/>
</dbReference>
<dbReference type="Proteomes" id="UP000255169">
    <property type="component" value="Unassembled WGS sequence"/>
</dbReference>
<dbReference type="PATRIC" id="fig|29486.44.peg.927"/>
<dbReference type="CDD" id="cd06170">
    <property type="entry name" value="LuxR_C_like"/>
    <property type="match status" value="1"/>
</dbReference>
<dbReference type="AlphaFoldDB" id="A0A085U9I2"/>
<keyword evidence="5" id="KW-1185">Reference proteome</keyword>
<dbReference type="KEGG" id="yru:BD65_2269"/>
<dbReference type="Gene3D" id="3.40.50.2300">
    <property type="match status" value="1"/>
</dbReference>
<dbReference type="OrthoDB" id="6613734at2"/>
<reference evidence="3" key="1">
    <citation type="journal article" date="2015" name="Genome Announc.">
        <title>Complete Genome Sequence of Yersinia ruckeri Strain CSF007-82, Etiologic Agent of Red Mouth Disease in Salmonid Fish.</title>
        <authorList>
            <person name="Nelson M.C."/>
            <person name="LaPatra S.E."/>
            <person name="Welch T.J."/>
            <person name="Graf J."/>
        </authorList>
    </citation>
    <scope>NUCLEOTIDE SEQUENCE</scope>
    <source>
        <strain evidence="3">CSF007-82</strain>
    </source>
</reference>
<dbReference type="EMBL" id="UHJG01000001">
    <property type="protein sequence ID" value="SUQ00451.1"/>
    <property type="molecule type" value="Genomic_DNA"/>
</dbReference>
<dbReference type="PRINTS" id="PR00038">
    <property type="entry name" value="HTHLUXR"/>
</dbReference>
<reference evidence="4 5" key="2">
    <citation type="submission" date="2018-06" db="EMBL/GenBank/DDBJ databases">
        <authorList>
            <consortium name="Pathogen Informatics"/>
            <person name="Doyle S."/>
        </authorList>
    </citation>
    <scope>NUCLEOTIDE SEQUENCE [LARGE SCALE GENOMIC DNA]</scope>
    <source>
        <strain evidence="4 5">NCTC10476</strain>
    </source>
</reference>
<evidence type="ECO:0000256" key="1">
    <source>
        <dbReference type="ARBA" id="ARBA00023125"/>
    </source>
</evidence>
<dbReference type="GO" id="GO:0003677">
    <property type="term" value="F:DNA binding"/>
    <property type="evidence" value="ECO:0007669"/>
    <property type="project" value="UniProtKB-KW"/>
</dbReference>
<evidence type="ECO:0000313" key="4">
    <source>
        <dbReference type="EMBL" id="SUQ00451.1"/>
    </source>
</evidence>
<dbReference type="PROSITE" id="PS50043">
    <property type="entry name" value="HTH_LUXR_2"/>
    <property type="match status" value="1"/>
</dbReference>
<dbReference type="Pfam" id="PF00196">
    <property type="entry name" value="GerE"/>
    <property type="match status" value="1"/>
</dbReference>
<dbReference type="InterPro" id="IPR000792">
    <property type="entry name" value="Tscrpt_reg_LuxR_C"/>
</dbReference>
<dbReference type="STRING" id="29486.UGYR_11630"/>
<protein>
    <submittedName>
        <fullName evidence="3">LuxR family bacterial regulatory protein</fullName>
    </submittedName>
    <submittedName>
        <fullName evidence="4">LuxR family regulatory protein</fullName>
    </submittedName>
</protein>